<gene>
    <name evidence="2" type="ORF">SteCoe_21747</name>
</gene>
<comment type="caution">
    <text evidence="2">The sequence shown here is derived from an EMBL/GenBank/DDBJ whole genome shotgun (WGS) entry which is preliminary data.</text>
</comment>
<organism evidence="2 3">
    <name type="scientific">Stentor coeruleus</name>
    <dbReference type="NCBI Taxonomy" id="5963"/>
    <lineage>
        <taxon>Eukaryota</taxon>
        <taxon>Sar</taxon>
        <taxon>Alveolata</taxon>
        <taxon>Ciliophora</taxon>
        <taxon>Postciliodesmatophora</taxon>
        <taxon>Heterotrichea</taxon>
        <taxon>Heterotrichida</taxon>
        <taxon>Stentoridae</taxon>
        <taxon>Stentor</taxon>
    </lineage>
</organism>
<reference evidence="2 3" key="1">
    <citation type="submission" date="2016-11" db="EMBL/GenBank/DDBJ databases">
        <title>The macronuclear genome of Stentor coeruleus: a giant cell with tiny introns.</title>
        <authorList>
            <person name="Slabodnick M."/>
            <person name="Ruby J.G."/>
            <person name="Reiff S.B."/>
            <person name="Swart E.C."/>
            <person name="Gosai S."/>
            <person name="Prabakaran S."/>
            <person name="Witkowska E."/>
            <person name="Larue G.E."/>
            <person name="Fisher S."/>
            <person name="Freeman R.M."/>
            <person name="Gunawardena J."/>
            <person name="Chu W."/>
            <person name="Stover N.A."/>
            <person name="Gregory B.D."/>
            <person name="Nowacki M."/>
            <person name="Derisi J."/>
            <person name="Roy S.W."/>
            <person name="Marshall W.F."/>
            <person name="Sood P."/>
        </authorList>
    </citation>
    <scope>NUCLEOTIDE SEQUENCE [LARGE SCALE GENOMIC DNA]</scope>
    <source>
        <strain evidence="2">WM001</strain>
    </source>
</reference>
<evidence type="ECO:0000313" key="3">
    <source>
        <dbReference type="Proteomes" id="UP000187209"/>
    </source>
</evidence>
<keyword evidence="3" id="KW-1185">Reference proteome</keyword>
<feature type="compositionally biased region" description="Basic and acidic residues" evidence="1">
    <location>
        <begin position="1"/>
        <end position="14"/>
    </location>
</feature>
<protein>
    <submittedName>
        <fullName evidence="2">Uncharacterized protein</fullName>
    </submittedName>
</protein>
<accession>A0A1R2BNU4</accession>
<dbReference type="Proteomes" id="UP000187209">
    <property type="component" value="Unassembled WGS sequence"/>
</dbReference>
<dbReference type="AlphaFoldDB" id="A0A1R2BNU4"/>
<dbReference type="EMBL" id="MPUH01000522">
    <property type="protein sequence ID" value="OMJ78426.1"/>
    <property type="molecule type" value="Genomic_DNA"/>
</dbReference>
<name>A0A1R2BNU4_9CILI</name>
<evidence type="ECO:0000256" key="1">
    <source>
        <dbReference type="SAM" id="MobiDB-lite"/>
    </source>
</evidence>
<proteinExistence type="predicted"/>
<feature type="region of interest" description="Disordered" evidence="1">
    <location>
        <begin position="1"/>
        <end position="21"/>
    </location>
</feature>
<evidence type="ECO:0000313" key="2">
    <source>
        <dbReference type="EMBL" id="OMJ78426.1"/>
    </source>
</evidence>
<sequence length="70" mass="7794">MEDPLSHQKNHSESQSDSLLGVNIYKPKRTISYKDKEVNVSIHGQPPLESPTVVKSVDDRSSGCLKCEIL</sequence>